<evidence type="ECO:0000256" key="5">
    <source>
        <dbReference type="ARBA" id="ARBA00005072"/>
    </source>
</evidence>
<dbReference type="InterPro" id="IPR043132">
    <property type="entry name" value="BCAT-like_C"/>
</dbReference>
<keyword evidence="9" id="KW-0028">Amino-acid biosynthesis</keyword>
<evidence type="ECO:0000256" key="1">
    <source>
        <dbReference type="ARBA" id="ARBA00001933"/>
    </source>
</evidence>
<dbReference type="UniPathway" id="UPA00047">
    <property type="reaction ID" value="UER00058"/>
</dbReference>
<dbReference type="GO" id="GO:0009097">
    <property type="term" value="P:isoleucine biosynthetic process"/>
    <property type="evidence" value="ECO:0007669"/>
    <property type="project" value="UniProtKB-UniPathway"/>
</dbReference>
<evidence type="ECO:0000313" key="16">
    <source>
        <dbReference type="EMBL" id="VAX07543.1"/>
    </source>
</evidence>
<dbReference type="InterPro" id="IPR050571">
    <property type="entry name" value="Class-IV_PLP-Dep_Aminotrnsfr"/>
</dbReference>
<organism evidence="16">
    <name type="scientific">hydrothermal vent metagenome</name>
    <dbReference type="NCBI Taxonomy" id="652676"/>
    <lineage>
        <taxon>unclassified sequences</taxon>
        <taxon>metagenomes</taxon>
        <taxon>ecological metagenomes</taxon>
    </lineage>
</organism>
<keyword evidence="8 16" id="KW-0032">Aminotransferase</keyword>
<evidence type="ECO:0000256" key="7">
    <source>
        <dbReference type="ARBA" id="ARBA00013053"/>
    </source>
</evidence>
<reference evidence="16" key="1">
    <citation type="submission" date="2018-06" db="EMBL/GenBank/DDBJ databases">
        <authorList>
            <person name="Zhirakovskaya E."/>
        </authorList>
    </citation>
    <scope>NUCLEOTIDE SEQUENCE</scope>
</reference>
<evidence type="ECO:0000256" key="6">
    <source>
        <dbReference type="ARBA" id="ARBA00009320"/>
    </source>
</evidence>
<dbReference type="AlphaFoldDB" id="A0A3B1B6L3"/>
<evidence type="ECO:0000256" key="2">
    <source>
        <dbReference type="ARBA" id="ARBA00003109"/>
    </source>
</evidence>
<comment type="pathway">
    <text evidence="4">Amino-acid biosynthesis; L-valine biosynthesis; L-valine from pyruvate: step 4/4.</text>
</comment>
<keyword evidence="12" id="KW-0100">Branched-chain amino acid biosynthesis</keyword>
<dbReference type="FunFam" id="3.20.10.10:FF:000002">
    <property type="entry name" value="D-alanine aminotransferase"/>
    <property type="match status" value="1"/>
</dbReference>
<comment type="pathway">
    <text evidence="3">Amino-acid biosynthesis; L-isoleucine biosynthesis; L-isoleucine from 2-oxobutanoate: step 4/4.</text>
</comment>
<name>A0A3B1B6L3_9ZZZZ</name>
<dbReference type="GO" id="GO:0009099">
    <property type="term" value="P:L-valine biosynthetic process"/>
    <property type="evidence" value="ECO:0007669"/>
    <property type="project" value="UniProtKB-UniPathway"/>
</dbReference>
<dbReference type="UniPathway" id="UPA00048">
    <property type="reaction ID" value="UER00073"/>
</dbReference>
<dbReference type="GO" id="GO:0005829">
    <property type="term" value="C:cytosol"/>
    <property type="evidence" value="ECO:0007669"/>
    <property type="project" value="TreeGrafter"/>
</dbReference>
<comment type="function">
    <text evidence="2">Acts on leucine, isoleucine and valine.</text>
</comment>
<evidence type="ECO:0000256" key="10">
    <source>
        <dbReference type="ARBA" id="ARBA00022679"/>
    </source>
</evidence>
<dbReference type="InterPro" id="IPR018300">
    <property type="entry name" value="Aminotrans_IV_CS"/>
</dbReference>
<comment type="catalytic activity">
    <reaction evidence="15">
        <text>L-leucine + 2-oxoglutarate = 4-methyl-2-oxopentanoate + L-glutamate</text>
        <dbReference type="Rhea" id="RHEA:18321"/>
        <dbReference type="ChEBI" id="CHEBI:16810"/>
        <dbReference type="ChEBI" id="CHEBI:17865"/>
        <dbReference type="ChEBI" id="CHEBI:29985"/>
        <dbReference type="ChEBI" id="CHEBI:57427"/>
        <dbReference type="EC" id="2.6.1.42"/>
    </reaction>
</comment>
<evidence type="ECO:0000256" key="14">
    <source>
        <dbReference type="ARBA" id="ARBA00048798"/>
    </source>
</evidence>
<dbReference type="GO" id="GO:0052654">
    <property type="term" value="F:L-leucine-2-oxoglutarate transaminase activity"/>
    <property type="evidence" value="ECO:0007669"/>
    <property type="project" value="RHEA"/>
</dbReference>
<dbReference type="SUPFAM" id="SSF56752">
    <property type="entry name" value="D-aminoacid aminotransferase-like PLP-dependent enzymes"/>
    <property type="match status" value="1"/>
</dbReference>
<dbReference type="GO" id="GO:0009098">
    <property type="term" value="P:L-leucine biosynthetic process"/>
    <property type="evidence" value="ECO:0007669"/>
    <property type="project" value="UniProtKB-UniPathway"/>
</dbReference>
<comment type="similarity">
    <text evidence="6">Belongs to the class-IV pyridoxal-phosphate-dependent aminotransferase family.</text>
</comment>
<dbReference type="UniPathway" id="UPA00049">
    <property type="reaction ID" value="UER00062"/>
</dbReference>
<evidence type="ECO:0000256" key="11">
    <source>
        <dbReference type="ARBA" id="ARBA00022898"/>
    </source>
</evidence>
<dbReference type="InterPro" id="IPR005785">
    <property type="entry name" value="B_amino_transI"/>
</dbReference>
<sequence length="295" mass="32158">MDKYWINGKLVNKEQASISVFDHGLLYGDGIFEGIRFYKHVPFCLEAHLKRLHQSALAIGLTLPYNQEEFKTAINAVIEKFSEADGYLRLVVTRGQGSLGINPNSCPRATAFIIADQLSAIAPQVLQRGAKLIIASTRRLPADGLDPRLKSLNYLNNVLAKMEANQAGVDEAVLLNAQGYVTEGSTNNIFIVRDGQLFTPPVIDGALDGITRKLIINLAAELNIACCEKSLAAYDLYTADECFLTGTAVELVAVREIGGRQLPTALGPVFTQLHEAFKNRIAANIDNQSITRVAS</sequence>
<comment type="catalytic activity">
    <reaction evidence="14">
        <text>L-isoleucine + 2-oxoglutarate = (S)-3-methyl-2-oxopentanoate + L-glutamate</text>
        <dbReference type="Rhea" id="RHEA:24801"/>
        <dbReference type="ChEBI" id="CHEBI:16810"/>
        <dbReference type="ChEBI" id="CHEBI:29985"/>
        <dbReference type="ChEBI" id="CHEBI:35146"/>
        <dbReference type="ChEBI" id="CHEBI:58045"/>
        <dbReference type="EC" id="2.6.1.42"/>
    </reaction>
</comment>
<comment type="pathway">
    <text evidence="5">Amino-acid biosynthesis; L-leucine biosynthesis; L-leucine from 3-methyl-2-oxobutanoate: step 4/4.</text>
</comment>
<gene>
    <name evidence="16" type="ORF">MNBD_GAMMA25-396</name>
</gene>
<dbReference type="PANTHER" id="PTHR42743">
    <property type="entry name" value="AMINO-ACID AMINOTRANSFERASE"/>
    <property type="match status" value="1"/>
</dbReference>
<evidence type="ECO:0000256" key="3">
    <source>
        <dbReference type="ARBA" id="ARBA00004824"/>
    </source>
</evidence>
<accession>A0A3B1B6L3</accession>
<protein>
    <recommendedName>
        <fullName evidence="7">branched-chain-amino-acid transaminase</fullName>
        <ecNumber evidence="7">2.6.1.42</ecNumber>
    </recommendedName>
</protein>
<dbReference type="EMBL" id="UOFY01000017">
    <property type="protein sequence ID" value="VAX07543.1"/>
    <property type="molecule type" value="Genomic_DNA"/>
</dbReference>
<dbReference type="GO" id="GO:0052655">
    <property type="term" value="F:L-valine-2-oxoglutarate transaminase activity"/>
    <property type="evidence" value="ECO:0007669"/>
    <property type="project" value="RHEA"/>
</dbReference>
<dbReference type="InterPro" id="IPR001544">
    <property type="entry name" value="Aminotrans_IV"/>
</dbReference>
<evidence type="ECO:0000256" key="12">
    <source>
        <dbReference type="ARBA" id="ARBA00023304"/>
    </source>
</evidence>
<keyword evidence="11" id="KW-0663">Pyridoxal phosphate</keyword>
<evidence type="ECO:0000256" key="9">
    <source>
        <dbReference type="ARBA" id="ARBA00022605"/>
    </source>
</evidence>
<proteinExistence type="inferred from homology"/>
<dbReference type="EC" id="2.6.1.42" evidence="7"/>
<dbReference type="NCBIfam" id="TIGR01122">
    <property type="entry name" value="ilvE_I"/>
    <property type="match status" value="1"/>
</dbReference>
<keyword evidence="10 16" id="KW-0808">Transferase</keyword>
<dbReference type="InterPro" id="IPR043131">
    <property type="entry name" value="BCAT-like_N"/>
</dbReference>
<evidence type="ECO:0000256" key="15">
    <source>
        <dbReference type="ARBA" id="ARBA00049229"/>
    </source>
</evidence>
<dbReference type="Gene3D" id="3.30.470.10">
    <property type="match status" value="1"/>
</dbReference>
<evidence type="ECO:0000256" key="13">
    <source>
        <dbReference type="ARBA" id="ARBA00048212"/>
    </source>
</evidence>
<evidence type="ECO:0000256" key="8">
    <source>
        <dbReference type="ARBA" id="ARBA00022576"/>
    </source>
</evidence>
<evidence type="ECO:0000256" key="4">
    <source>
        <dbReference type="ARBA" id="ARBA00004931"/>
    </source>
</evidence>
<dbReference type="PANTHER" id="PTHR42743:SF11">
    <property type="entry name" value="AMINODEOXYCHORISMATE LYASE"/>
    <property type="match status" value="1"/>
</dbReference>
<dbReference type="Pfam" id="PF01063">
    <property type="entry name" value="Aminotran_4"/>
    <property type="match status" value="1"/>
</dbReference>
<comment type="catalytic activity">
    <reaction evidence="13">
        <text>L-valine + 2-oxoglutarate = 3-methyl-2-oxobutanoate + L-glutamate</text>
        <dbReference type="Rhea" id="RHEA:24813"/>
        <dbReference type="ChEBI" id="CHEBI:11851"/>
        <dbReference type="ChEBI" id="CHEBI:16810"/>
        <dbReference type="ChEBI" id="CHEBI:29985"/>
        <dbReference type="ChEBI" id="CHEBI:57762"/>
        <dbReference type="EC" id="2.6.1.42"/>
    </reaction>
</comment>
<dbReference type="GO" id="GO:0052656">
    <property type="term" value="F:L-isoleucine-2-oxoglutarate transaminase activity"/>
    <property type="evidence" value="ECO:0007669"/>
    <property type="project" value="RHEA"/>
</dbReference>
<comment type="cofactor">
    <cofactor evidence="1">
        <name>pyridoxal 5'-phosphate</name>
        <dbReference type="ChEBI" id="CHEBI:597326"/>
    </cofactor>
</comment>
<dbReference type="InterPro" id="IPR036038">
    <property type="entry name" value="Aminotransferase-like"/>
</dbReference>
<dbReference type="PROSITE" id="PS00770">
    <property type="entry name" value="AA_TRANSFER_CLASS_4"/>
    <property type="match status" value="1"/>
</dbReference>
<dbReference type="Gene3D" id="3.20.10.10">
    <property type="entry name" value="D-amino Acid Aminotransferase, subunit A, domain 2"/>
    <property type="match status" value="1"/>
</dbReference>